<organism evidence="3 4">
    <name type="scientific">Nitrospina gracilis (strain 3/211)</name>
    <dbReference type="NCBI Taxonomy" id="1266370"/>
    <lineage>
        <taxon>Bacteria</taxon>
        <taxon>Pseudomonadati</taxon>
        <taxon>Nitrospinota/Tectimicrobiota group</taxon>
        <taxon>Nitrospinota</taxon>
        <taxon>Nitrospinia</taxon>
        <taxon>Nitrospinales</taxon>
        <taxon>Nitrospinaceae</taxon>
        <taxon>Nitrospina</taxon>
    </lineage>
</organism>
<gene>
    <name evidence="3" type="ORF">NITGR_360007</name>
</gene>
<sequence length="319" mass="36672">MDRIIIELLAPQGQAVESRHVFNRDRIRIGRAYSNDVIIDDLFVSPDHLLMQLKEGKVYLKDLASKNGTQVNGTPKFQDKIVTVNSGDVIGIGRTRFRFLLPDHPVESTKKMDRFMAFRDFIDRPWVPFVFSLAVIAVGAWMGRMVDPSDSFWKKEFYSIVIGFAASILSFAGILSLYTFFKYRRSYFVRNLVIADIGLFLGLILEGIDPFLYFWVLDETWVHALDYVINFMITLGMFWASVRLAKDSLTWRESFGLIWVPLILVFIAGYGESSRQMGFQNDPIYHSKLAPGMGPLFQPQSLDEFLNDGAEEFERLKED</sequence>
<keyword evidence="1" id="KW-0812">Transmembrane</keyword>
<keyword evidence="1" id="KW-1133">Transmembrane helix</keyword>
<dbReference type="CDD" id="cd00060">
    <property type="entry name" value="FHA"/>
    <property type="match status" value="1"/>
</dbReference>
<name>M1ZBT0_NITG3</name>
<accession>M1ZBT0</accession>
<evidence type="ECO:0000313" key="3">
    <source>
        <dbReference type="EMBL" id="CCQ90669.1"/>
    </source>
</evidence>
<feature type="transmembrane region" description="Helical" evidence="1">
    <location>
        <begin position="193"/>
        <end position="215"/>
    </location>
</feature>
<dbReference type="InterPro" id="IPR000253">
    <property type="entry name" value="FHA_dom"/>
</dbReference>
<dbReference type="InterPro" id="IPR008984">
    <property type="entry name" value="SMAD_FHA_dom_sf"/>
</dbReference>
<dbReference type="SUPFAM" id="SSF49879">
    <property type="entry name" value="SMAD/FHA domain"/>
    <property type="match status" value="1"/>
</dbReference>
<feature type="transmembrane region" description="Helical" evidence="1">
    <location>
        <begin position="157"/>
        <end position="181"/>
    </location>
</feature>
<dbReference type="EMBL" id="CAQJ01000040">
    <property type="protein sequence ID" value="CCQ90669.1"/>
    <property type="molecule type" value="Genomic_DNA"/>
</dbReference>
<feature type="domain" description="FHA" evidence="2">
    <location>
        <begin position="27"/>
        <end position="76"/>
    </location>
</feature>
<dbReference type="RefSeq" id="WP_005008461.1">
    <property type="nucleotide sequence ID" value="NZ_HG422173.1"/>
</dbReference>
<evidence type="ECO:0000313" key="4">
    <source>
        <dbReference type="Proteomes" id="UP000011704"/>
    </source>
</evidence>
<feature type="transmembrane region" description="Helical" evidence="1">
    <location>
        <begin position="126"/>
        <end position="145"/>
    </location>
</feature>
<dbReference type="HOGENOM" id="CLU_071992_0_0_0"/>
<comment type="caution">
    <text evidence="3">The sequence shown here is derived from an EMBL/GenBank/DDBJ whole genome shotgun (WGS) entry which is preliminary data.</text>
</comment>
<dbReference type="SMART" id="SM00240">
    <property type="entry name" value="FHA"/>
    <property type="match status" value="1"/>
</dbReference>
<proteinExistence type="predicted"/>
<dbReference type="AlphaFoldDB" id="M1ZBT0"/>
<dbReference type="InParanoid" id="M1ZBT0"/>
<evidence type="ECO:0000256" key="1">
    <source>
        <dbReference type="SAM" id="Phobius"/>
    </source>
</evidence>
<protein>
    <recommendedName>
        <fullName evidence="2">FHA domain-containing protein</fullName>
    </recommendedName>
</protein>
<feature type="transmembrane region" description="Helical" evidence="1">
    <location>
        <begin position="221"/>
        <end position="242"/>
    </location>
</feature>
<feature type="transmembrane region" description="Helical" evidence="1">
    <location>
        <begin position="254"/>
        <end position="271"/>
    </location>
</feature>
<reference evidence="3 4" key="1">
    <citation type="journal article" date="2013" name="Front. Microbiol.">
        <title>The genome of Nitrospina gracilis illuminates the metabolism and evolution of the major marine nitrite oxidizer.</title>
        <authorList>
            <person name="Luecker S."/>
            <person name="Nowka B."/>
            <person name="Rattei T."/>
            <person name="Spieck E."/>
            <person name="and Daims H."/>
        </authorList>
    </citation>
    <scope>NUCLEOTIDE SEQUENCE [LARGE SCALE GENOMIC DNA]</scope>
    <source>
        <strain evidence="3 4">3/211</strain>
    </source>
</reference>
<keyword evidence="1" id="KW-0472">Membrane</keyword>
<dbReference type="PROSITE" id="PS50006">
    <property type="entry name" value="FHA_DOMAIN"/>
    <property type="match status" value="1"/>
</dbReference>
<evidence type="ECO:0000259" key="2">
    <source>
        <dbReference type="PROSITE" id="PS50006"/>
    </source>
</evidence>
<keyword evidence="4" id="KW-1185">Reference proteome</keyword>
<dbReference type="Gene3D" id="2.60.200.20">
    <property type="match status" value="1"/>
</dbReference>
<dbReference type="Proteomes" id="UP000011704">
    <property type="component" value="Unassembled WGS sequence"/>
</dbReference>
<dbReference type="STRING" id="1266370.NITGR_360007"/>
<dbReference type="Pfam" id="PF00498">
    <property type="entry name" value="FHA"/>
    <property type="match status" value="1"/>
</dbReference>